<feature type="domain" description="Polysaccharide export protein N-terminal" evidence="2">
    <location>
        <begin position="90"/>
        <end position="152"/>
    </location>
</feature>
<feature type="domain" description="Polysaccharide export protein N-terminal" evidence="2">
    <location>
        <begin position="158"/>
        <end position="231"/>
    </location>
</feature>
<feature type="domain" description="Soluble ligand binding" evidence="3">
    <location>
        <begin position="267"/>
        <end position="314"/>
    </location>
</feature>
<dbReference type="InterPro" id="IPR019554">
    <property type="entry name" value="Soluble_ligand-bd"/>
</dbReference>
<comment type="caution">
    <text evidence="4">The sequence shown here is derived from an EMBL/GenBank/DDBJ whole genome shotgun (WGS) entry which is preliminary data.</text>
</comment>
<sequence length="386" mass="41343">MNQAVVQDRAADVVAAVGAALEARTPRATGLQRLARGLWTAAWAGTVAGVLVACSHAPAQPPSQSVPLLNLPPQAVAASAPAAVPNPAPEPLRYTLSVGDEIDIRVPDAPQLDQSLKVRPDGKISLALVGTVHAQGRTPDDLQAELRERLQALDGAPGQREYLLQPNDEIELKFPWYPQLNEVLKLRPDGRIQVQMVGTLLAQGLSPEELQGQLRQRYARYLKQPDLSVIVRSVTTQNVRVPGGTGRAGLAQLQPVVVARGFAVQQVFVGGEVGKPGVLPFRPGMSLLQALVEAGGQLPTGDMGQLVLLRRAPDNTAQVLHPALADDYLKSPDRDIVLQPFDVVLLPKSEPASLADRLNLYVFNLFPPLKNSSVGFGYSLRPNATN</sequence>
<gene>
    <name evidence="4" type="ORF">AACH00_02810</name>
</gene>
<proteinExistence type="predicted"/>
<dbReference type="InterPro" id="IPR003715">
    <property type="entry name" value="Poly_export_N"/>
</dbReference>
<dbReference type="Pfam" id="PF10531">
    <property type="entry name" value="SLBB"/>
    <property type="match status" value="1"/>
</dbReference>
<keyword evidence="5" id="KW-1185">Reference proteome</keyword>
<evidence type="ECO:0000313" key="4">
    <source>
        <dbReference type="EMBL" id="MEK8045275.1"/>
    </source>
</evidence>
<reference evidence="4 5" key="1">
    <citation type="submission" date="2024-04" db="EMBL/GenBank/DDBJ databases">
        <title>Novel species of the genus Ideonella isolated from streams.</title>
        <authorList>
            <person name="Lu H."/>
        </authorList>
    </citation>
    <scope>NUCLEOTIDE SEQUENCE [LARGE SCALE GENOMIC DNA]</scope>
    <source>
        <strain evidence="4 5">LYT19W</strain>
    </source>
</reference>
<evidence type="ECO:0000256" key="1">
    <source>
        <dbReference type="ARBA" id="ARBA00022729"/>
    </source>
</evidence>
<dbReference type="PANTHER" id="PTHR33619">
    <property type="entry name" value="POLYSACCHARIDE EXPORT PROTEIN GFCE-RELATED"/>
    <property type="match status" value="1"/>
</dbReference>
<name>A0ABU9C1Y7_9BURK</name>
<protein>
    <submittedName>
        <fullName evidence="4">Polysaccharide biosynthesis/export family protein</fullName>
    </submittedName>
</protein>
<dbReference type="RefSeq" id="WP_341397418.1">
    <property type="nucleotide sequence ID" value="NZ_JBBUTI010000001.1"/>
</dbReference>
<dbReference type="Gene3D" id="3.30.1950.10">
    <property type="entry name" value="wza like domain"/>
    <property type="match status" value="2"/>
</dbReference>
<evidence type="ECO:0000259" key="3">
    <source>
        <dbReference type="Pfam" id="PF10531"/>
    </source>
</evidence>
<dbReference type="EMBL" id="JBBUTI010000001">
    <property type="protein sequence ID" value="MEK8045275.1"/>
    <property type="molecule type" value="Genomic_DNA"/>
</dbReference>
<dbReference type="InterPro" id="IPR049712">
    <property type="entry name" value="Poly_export"/>
</dbReference>
<dbReference type="Proteomes" id="UP001379945">
    <property type="component" value="Unassembled WGS sequence"/>
</dbReference>
<organism evidence="4 5">
    <name type="scientific">Ideonella margarita</name>
    <dbReference type="NCBI Taxonomy" id="2984191"/>
    <lineage>
        <taxon>Bacteria</taxon>
        <taxon>Pseudomonadati</taxon>
        <taxon>Pseudomonadota</taxon>
        <taxon>Betaproteobacteria</taxon>
        <taxon>Burkholderiales</taxon>
        <taxon>Sphaerotilaceae</taxon>
        <taxon>Ideonella</taxon>
    </lineage>
</organism>
<dbReference type="Pfam" id="PF02563">
    <property type="entry name" value="Poly_export"/>
    <property type="match status" value="2"/>
</dbReference>
<evidence type="ECO:0000313" key="5">
    <source>
        <dbReference type="Proteomes" id="UP001379945"/>
    </source>
</evidence>
<evidence type="ECO:0000259" key="2">
    <source>
        <dbReference type="Pfam" id="PF02563"/>
    </source>
</evidence>
<keyword evidence="1" id="KW-0732">Signal</keyword>
<accession>A0ABU9C1Y7</accession>
<dbReference type="PANTHER" id="PTHR33619:SF3">
    <property type="entry name" value="POLYSACCHARIDE EXPORT PROTEIN GFCE-RELATED"/>
    <property type="match status" value="1"/>
</dbReference>
<dbReference type="Gene3D" id="3.10.560.10">
    <property type="entry name" value="Outer membrane lipoprotein wza domain like"/>
    <property type="match status" value="2"/>
</dbReference>